<dbReference type="SUPFAM" id="SSF52540">
    <property type="entry name" value="P-loop containing nucleoside triphosphate hydrolases"/>
    <property type="match status" value="1"/>
</dbReference>
<evidence type="ECO:0000313" key="3">
    <source>
        <dbReference type="EMBL" id="CRZ05483.1"/>
    </source>
</evidence>
<dbReference type="Gene3D" id="3.40.850.10">
    <property type="entry name" value="Kinesin motor domain"/>
    <property type="match status" value="1"/>
</dbReference>
<dbReference type="AlphaFoldDB" id="A0A0H5QTZ5"/>
<feature type="domain" description="Kinesin motor" evidence="2">
    <location>
        <begin position="1"/>
        <end position="146"/>
    </location>
</feature>
<dbReference type="InterPro" id="IPR027640">
    <property type="entry name" value="Kinesin-like_fam"/>
</dbReference>
<accession>A0A0H5QTZ5</accession>
<sequence>MKEAQDNRSFRETQFNERSSRSHCVMQVWLDLDEPSGTGTEGSSSCLSFIDLAGSERVNAIQTDHPDQVKETVHINRSLSSLGTCVQALATSAKYIPYRDTKLTHLMSDALGGRSKTLFLITLSTDPRDTVQTIASLRFGSGLSGIQRGRPVQKLPAANRSRVRSTSRL</sequence>
<dbReference type="PANTHER" id="PTHR47972">
    <property type="entry name" value="KINESIN-LIKE PROTEIN KLP-3"/>
    <property type="match status" value="1"/>
</dbReference>
<dbReference type="InterPro" id="IPR001752">
    <property type="entry name" value="Kinesin_motor_dom"/>
</dbReference>
<dbReference type="GO" id="GO:0008017">
    <property type="term" value="F:microtubule binding"/>
    <property type="evidence" value="ECO:0007669"/>
    <property type="project" value="InterPro"/>
</dbReference>
<name>A0A0H5QTZ5_9EUKA</name>
<protein>
    <recommendedName>
        <fullName evidence="2">Kinesin motor domain-containing protein</fullName>
    </recommendedName>
</protein>
<dbReference type="EMBL" id="HACM01005041">
    <property type="protein sequence ID" value="CRZ05483.1"/>
    <property type="molecule type" value="Transcribed_RNA"/>
</dbReference>
<organism evidence="3">
    <name type="scientific">Spongospora subterranea</name>
    <dbReference type="NCBI Taxonomy" id="70186"/>
    <lineage>
        <taxon>Eukaryota</taxon>
        <taxon>Sar</taxon>
        <taxon>Rhizaria</taxon>
        <taxon>Endomyxa</taxon>
        <taxon>Phytomyxea</taxon>
        <taxon>Plasmodiophorida</taxon>
        <taxon>Plasmodiophoridae</taxon>
        <taxon>Spongospora</taxon>
    </lineage>
</organism>
<dbReference type="GO" id="GO:0015630">
    <property type="term" value="C:microtubule cytoskeleton"/>
    <property type="evidence" value="ECO:0007669"/>
    <property type="project" value="TreeGrafter"/>
</dbReference>
<dbReference type="InterPro" id="IPR036961">
    <property type="entry name" value="Kinesin_motor_dom_sf"/>
</dbReference>
<comment type="similarity">
    <text evidence="1">Belongs to the TRAFAC class myosin-kinesin ATPase superfamily. Kinesin family.</text>
</comment>
<comment type="caution">
    <text evidence="1">Lacks conserved residue(s) required for the propagation of feature annotation.</text>
</comment>
<evidence type="ECO:0000259" key="2">
    <source>
        <dbReference type="PROSITE" id="PS50067"/>
    </source>
</evidence>
<dbReference type="GO" id="GO:0005524">
    <property type="term" value="F:ATP binding"/>
    <property type="evidence" value="ECO:0007669"/>
    <property type="project" value="InterPro"/>
</dbReference>
<evidence type="ECO:0000256" key="1">
    <source>
        <dbReference type="PROSITE-ProRule" id="PRU00283"/>
    </source>
</evidence>
<dbReference type="PROSITE" id="PS50067">
    <property type="entry name" value="KINESIN_MOTOR_2"/>
    <property type="match status" value="1"/>
</dbReference>
<dbReference type="GO" id="GO:0003777">
    <property type="term" value="F:microtubule motor activity"/>
    <property type="evidence" value="ECO:0007669"/>
    <property type="project" value="InterPro"/>
</dbReference>
<dbReference type="SMART" id="SM00129">
    <property type="entry name" value="KISc"/>
    <property type="match status" value="1"/>
</dbReference>
<dbReference type="InterPro" id="IPR027417">
    <property type="entry name" value="P-loop_NTPase"/>
</dbReference>
<dbReference type="PRINTS" id="PR00380">
    <property type="entry name" value="KINESINHEAVY"/>
</dbReference>
<proteinExistence type="inferred from homology"/>
<dbReference type="GO" id="GO:0007018">
    <property type="term" value="P:microtubule-based movement"/>
    <property type="evidence" value="ECO:0007669"/>
    <property type="project" value="InterPro"/>
</dbReference>
<dbReference type="PANTHER" id="PTHR47972:SF28">
    <property type="entry name" value="KINESIN-LIKE PROTEIN KLP-3"/>
    <property type="match status" value="1"/>
</dbReference>
<reference evidence="3" key="1">
    <citation type="submission" date="2015-04" db="EMBL/GenBank/DDBJ databases">
        <title>The genome sequence of the plant pathogenic Rhizarian Plasmodiophora brassicae reveals insights in its biotrophic life cycle and the origin of chitin synthesis.</title>
        <authorList>
            <person name="Schwelm A."/>
            <person name="Fogelqvist J."/>
            <person name="Knaust A."/>
            <person name="Julke S."/>
            <person name="Lilja T."/>
            <person name="Dhandapani V."/>
            <person name="Bonilla-Rosso G."/>
            <person name="Karlsson M."/>
            <person name="Shevchenko A."/>
            <person name="Choi S.R."/>
            <person name="Kim H.G."/>
            <person name="Park J.Y."/>
            <person name="Lim Y.P."/>
            <person name="Ludwig-Muller J."/>
            <person name="Dixelius C."/>
        </authorList>
    </citation>
    <scope>NUCLEOTIDE SEQUENCE</scope>
    <source>
        <tissue evidence="3">Potato root galls</tissue>
    </source>
</reference>
<dbReference type="Pfam" id="PF00225">
    <property type="entry name" value="Kinesin"/>
    <property type="match status" value="1"/>
</dbReference>